<evidence type="ECO:0000259" key="4">
    <source>
        <dbReference type="Pfam" id="PF01881"/>
    </source>
</evidence>
<dbReference type="Proteomes" id="UP000627166">
    <property type="component" value="Unassembled WGS sequence"/>
</dbReference>
<organism evidence="5 6">
    <name type="scientific">Clostridium faecium</name>
    <dbReference type="NCBI Taxonomy" id="2762223"/>
    <lineage>
        <taxon>Bacteria</taxon>
        <taxon>Bacillati</taxon>
        <taxon>Bacillota</taxon>
        <taxon>Clostridia</taxon>
        <taxon>Eubacteriales</taxon>
        <taxon>Clostridiaceae</taxon>
        <taxon>Clostridium</taxon>
    </lineage>
</organism>
<evidence type="ECO:0000313" key="6">
    <source>
        <dbReference type="Proteomes" id="UP000627166"/>
    </source>
</evidence>
<keyword evidence="3" id="KW-0051">Antiviral defense</keyword>
<sequence length="229" mass="27110">MNYFEITITTLLKRDIYFADSGYVIGKNINRIMLLDEGLKELHPKKEYKNYVFNSFYPLEKDKFYKKDKLYIFKIRSLDYEFCEKIYRLSINLKSEDFKIISADINEINQRTIKEIYTVTPLIITVDNKPWMQKDDIELFKERIESNLEKKYKNFYNEDICSNGKFINNIVFKNRLPMYYNYKNIRLLGNKISISIHDNEEAQKLAFLALAIGLGEKNSAVGAGFCEGK</sequence>
<proteinExistence type="inferred from homology"/>
<name>A0ABR8YN59_9CLOT</name>
<dbReference type="PANTHER" id="PTHR36984">
    <property type="entry name" value="CRISPR-ASSOCIATED ENDORIBONUCLEASE CAS6 1"/>
    <property type="match status" value="1"/>
</dbReference>
<evidence type="ECO:0000313" key="5">
    <source>
        <dbReference type="EMBL" id="MBD8045567.1"/>
    </source>
</evidence>
<feature type="domain" description="CRISPR associated protein Cas6 C-terminal" evidence="4">
    <location>
        <begin position="114"/>
        <end position="227"/>
    </location>
</feature>
<keyword evidence="6" id="KW-1185">Reference proteome</keyword>
<protein>
    <submittedName>
        <fullName evidence="5">CRISPR-associated endoribonuclease Cas6</fullName>
    </submittedName>
</protein>
<dbReference type="RefSeq" id="WP_191738476.1">
    <property type="nucleotide sequence ID" value="NZ_JACSQB010000006.1"/>
</dbReference>
<keyword evidence="2" id="KW-0694">RNA-binding</keyword>
<dbReference type="InterPro" id="IPR049435">
    <property type="entry name" value="Cas_Cas6_C"/>
</dbReference>
<gene>
    <name evidence="5" type="primary">cas6</name>
    <name evidence="5" type="ORF">H9637_00670</name>
</gene>
<comment type="similarity">
    <text evidence="1">Belongs to the CRISPR-associated protein Cas6/Cse3/CasE family.</text>
</comment>
<dbReference type="Pfam" id="PF01881">
    <property type="entry name" value="Cas_Cas6_C"/>
    <property type="match status" value="1"/>
</dbReference>
<dbReference type="PANTHER" id="PTHR36984:SF1">
    <property type="entry name" value="CRISPR-ASSOCIATED ENDORIBONUCLEASE CAS6 1"/>
    <property type="match status" value="1"/>
</dbReference>
<reference evidence="5 6" key="1">
    <citation type="submission" date="2020-08" db="EMBL/GenBank/DDBJ databases">
        <title>A Genomic Blueprint of the Chicken Gut Microbiome.</title>
        <authorList>
            <person name="Gilroy R."/>
            <person name="Ravi A."/>
            <person name="Getino M."/>
            <person name="Pursley I."/>
            <person name="Horton D.L."/>
            <person name="Alikhan N.-F."/>
            <person name="Baker D."/>
            <person name="Gharbi K."/>
            <person name="Hall N."/>
            <person name="Watson M."/>
            <person name="Adriaenssens E.M."/>
            <person name="Foster-Nyarko E."/>
            <person name="Jarju S."/>
            <person name="Secka A."/>
            <person name="Antonio M."/>
            <person name="Oren A."/>
            <person name="Chaudhuri R."/>
            <person name="La Ragione R.M."/>
            <person name="Hildebrand F."/>
            <person name="Pallen M.J."/>
        </authorList>
    </citation>
    <scope>NUCLEOTIDE SEQUENCE [LARGE SCALE GENOMIC DNA]</scope>
    <source>
        <strain evidence="5 6">N37</strain>
    </source>
</reference>
<evidence type="ECO:0000256" key="3">
    <source>
        <dbReference type="ARBA" id="ARBA00023118"/>
    </source>
</evidence>
<evidence type="ECO:0000256" key="1">
    <source>
        <dbReference type="ARBA" id="ARBA00005937"/>
    </source>
</evidence>
<dbReference type="Gene3D" id="3.30.70.1900">
    <property type="match status" value="1"/>
</dbReference>
<comment type="caution">
    <text evidence="5">The sequence shown here is derived from an EMBL/GenBank/DDBJ whole genome shotgun (WGS) entry which is preliminary data.</text>
</comment>
<accession>A0ABR8YN59</accession>
<dbReference type="NCBIfam" id="TIGR01877">
    <property type="entry name" value="cas_cas6"/>
    <property type="match status" value="1"/>
</dbReference>
<dbReference type="EMBL" id="JACSQB010000006">
    <property type="protein sequence ID" value="MBD8045567.1"/>
    <property type="molecule type" value="Genomic_DNA"/>
</dbReference>
<evidence type="ECO:0000256" key="2">
    <source>
        <dbReference type="ARBA" id="ARBA00022884"/>
    </source>
</evidence>
<dbReference type="InterPro" id="IPR010156">
    <property type="entry name" value="CRISPR-assoc_prot_Cas6"/>
</dbReference>